<evidence type="ECO:0000256" key="4">
    <source>
        <dbReference type="ARBA" id="ARBA00012814"/>
    </source>
</evidence>
<dbReference type="SUPFAM" id="SSF54991">
    <property type="entry name" value="Anticodon-binding domain of PheRS"/>
    <property type="match status" value="1"/>
</dbReference>
<dbReference type="InterPro" id="IPR005121">
    <property type="entry name" value="Fdx_antiC-bd"/>
</dbReference>
<dbReference type="GO" id="GO:0005759">
    <property type="term" value="C:mitochondrial matrix"/>
    <property type="evidence" value="ECO:0007669"/>
    <property type="project" value="UniProtKB-SubCell"/>
</dbReference>
<reference evidence="19 20" key="1">
    <citation type="journal article" date="2019" name="Gigascience">
        <title>Whole-genome sequence of the oriental lung fluke Paragonimus westermani.</title>
        <authorList>
            <person name="Oey H."/>
            <person name="Zakrzewski M."/>
            <person name="Narain K."/>
            <person name="Devi K.R."/>
            <person name="Agatsuma T."/>
            <person name="Nawaratna S."/>
            <person name="Gobert G.N."/>
            <person name="Jones M.K."/>
            <person name="Ragan M.A."/>
            <person name="McManus D.P."/>
            <person name="Krause L."/>
        </authorList>
    </citation>
    <scope>NUCLEOTIDE SEQUENCE [LARGE SCALE GENOMIC DNA]</scope>
    <source>
        <strain evidence="19 20">IND2009</strain>
    </source>
</reference>
<dbReference type="SMART" id="SM00896">
    <property type="entry name" value="FDX-ACB"/>
    <property type="match status" value="1"/>
</dbReference>
<sequence length="554" mass="63782">LPVTEMRLRAASFGLTRSCSNKAFLSVYQRRYQAASFQSVTHCDLCFLGCFITRLHLITTDPVRATVVTRPELLNVFSQEGLPETAVPESIGTPESPKWVSVCGQPYPRDAWFNVPPRIISLSERRLHNQKYHPLCLIKQRIVDFMYKRHPRREVGGQPSKPLFSLHDTLSPVVTTRQNFDSLLIPPDHPSRALTDTYYVNQSTLLRSHTSAHQLDLIRSGLDAFLLAGDVYRRDEIDSLHYPVFHQLEGVRLFTSEELFRDAIDPSRCLRLFEDISPSSVYAQKCKHPFQALPSSMLPSEKQPQHTNETAKRLEFELKTVLQALAKSLFGKTCQLRWVDAYFPFTHPSWELEVKTKVGYNTDDEVEEWTELLGCGLMRQELLERAGLSNKVGYAFGLGLERWAMQLYHIPDIRLFWTEDSGFLHQFETNDIHAPITYKPVSVFPQCTLDLSFWLPNSLPIRVTTSETDTETSQEDISKSLERDFHDLVRSVAGDIIEQVRLVDKFTDPRTARQSHCYRLVYRDQHRTLTTSEVRVIHDRIASQAVEQFGVQIR</sequence>
<feature type="non-terminal residue" evidence="19">
    <location>
        <position position="1"/>
    </location>
</feature>
<name>A0A5J4NCZ9_9TREM</name>
<dbReference type="NCBIfam" id="TIGR00469">
    <property type="entry name" value="pheS_mito"/>
    <property type="match status" value="1"/>
</dbReference>
<evidence type="ECO:0000256" key="2">
    <source>
        <dbReference type="ARBA" id="ARBA00008226"/>
    </source>
</evidence>
<comment type="caution">
    <text evidence="19">The sequence shown here is derived from an EMBL/GenBank/DDBJ whole genome shotgun (WGS) entry which is preliminary data.</text>
</comment>
<keyword evidence="9" id="KW-0809">Transit peptide</keyword>
<dbReference type="InterPro" id="IPR002319">
    <property type="entry name" value="Phenylalanyl-tRNA_Synthase"/>
</dbReference>
<dbReference type="Proteomes" id="UP000324629">
    <property type="component" value="Unassembled WGS sequence"/>
</dbReference>
<dbReference type="EMBL" id="QNGE01004044">
    <property type="protein sequence ID" value="KAA3673293.1"/>
    <property type="molecule type" value="Genomic_DNA"/>
</dbReference>
<evidence type="ECO:0000256" key="14">
    <source>
        <dbReference type="ARBA" id="ARBA00049255"/>
    </source>
</evidence>
<comment type="subcellular location">
    <subcellularLocation>
        <location evidence="1">Mitochondrion matrix</location>
    </subcellularLocation>
</comment>
<evidence type="ECO:0000313" key="19">
    <source>
        <dbReference type="EMBL" id="KAA3673293.1"/>
    </source>
</evidence>
<dbReference type="InterPro" id="IPR036690">
    <property type="entry name" value="Fdx_antiC-bd_sf"/>
</dbReference>
<evidence type="ECO:0000313" key="20">
    <source>
        <dbReference type="Proteomes" id="UP000324629"/>
    </source>
</evidence>
<dbReference type="FunFam" id="3.30.930.10:FF:000041">
    <property type="entry name" value="Phenylalanyl-tRNA synthetase 2, mitochondrial"/>
    <property type="match status" value="1"/>
</dbReference>
<feature type="domain" description="FDX-ACB" evidence="18">
    <location>
        <begin position="442"/>
        <end position="554"/>
    </location>
</feature>
<keyword evidence="12 19" id="KW-0030">Aminoacyl-tRNA synthetase</keyword>
<evidence type="ECO:0000259" key="18">
    <source>
        <dbReference type="PROSITE" id="PS51447"/>
    </source>
</evidence>
<evidence type="ECO:0000256" key="8">
    <source>
        <dbReference type="ARBA" id="ARBA00022917"/>
    </source>
</evidence>
<dbReference type="InterPro" id="IPR006195">
    <property type="entry name" value="aa-tRNA-synth_II"/>
</dbReference>
<evidence type="ECO:0000256" key="7">
    <source>
        <dbReference type="ARBA" id="ARBA00022840"/>
    </source>
</evidence>
<gene>
    <name evidence="19" type="ORF">DEA37_0013247</name>
</gene>
<comment type="catalytic activity">
    <reaction evidence="14">
        <text>tRNA(Phe) + L-phenylalanine + ATP = L-phenylalanyl-tRNA(Phe) + AMP + diphosphate + H(+)</text>
        <dbReference type="Rhea" id="RHEA:19413"/>
        <dbReference type="Rhea" id="RHEA-COMP:9668"/>
        <dbReference type="Rhea" id="RHEA-COMP:9699"/>
        <dbReference type="ChEBI" id="CHEBI:15378"/>
        <dbReference type="ChEBI" id="CHEBI:30616"/>
        <dbReference type="ChEBI" id="CHEBI:33019"/>
        <dbReference type="ChEBI" id="CHEBI:58095"/>
        <dbReference type="ChEBI" id="CHEBI:78442"/>
        <dbReference type="ChEBI" id="CHEBI:78531"/>
        <dbReference type="ChEBI" id="CHEBI:456215"/>
        <dbReference type="EC" id="6.1.1.20"/>
    </reaction>
</comment>
<keyword evidence="6" id="KW-0547">Nucleotide-binding</keyword>
<evidence type="ECO:0000256" key="16">
    <source>
        <dbReference type="ARBA" id="ARBA00073229"/>
    </source>
</evidence>
<comment type="similarity">
    <text evidence="2">Belongs to the class-II aminoacyl-tRNA synthetase family.</text>
</comment>
<dbReference type="GO" id="GO:0005524">
    <property type="term" value="F:ATP binding"/>
    <property type="evidence" value="ECO:0007669"/>
    <property type="project" value="UniProtKB-KW"/>
</dbReference>
<evidence type="ECO:0000256" key="6">
    <source>
        <dbReference type="ARBA" id="ARBA00022741"/>
    </source>
</evidence>
<dbReference type="PROSITE" id="PS50862">
    <property type="entry name" value="AA_TRNA_LIGASE_II"/>
    <property type="match status" value="1"/>
</dbReference>
<evidence type="ECO:0000256" key="3">
    <source>
        <dbReference type="ARBA" id="ARBA00011245"/>
    </source>
</evidence>
<evidence type="ECO:0000256" key="10">
    <source>
        <dbReference type="ARBA" id="ARBA00022990"/>
    </source>
</evidence>
<dbReference type="PANTHER" id="PTHR11538:SF41">
    <property type="entry name" value="PHENYLALANINE--TRNA LIGASE, MITOCHONDRIAL"/>
    <property type="match status" value="1"/>
</dbReference>
<dbReference type="Gene3D" id="3.30.930.10">
    <property type="entry name" value="Bira Bifunctional Protein, Domain 2"/>
    <property type="match status" value="1"/>
</dbReference>
<dbReference type="GO" id="GO:0004826">
    <property type="term" value="F:phenylalanine-tRNA ligase activity"/>
    <property type="evidence" value="ECO:0007669"/>
    <property type="project" value="UniProtKB-EC"/>
</dbReference>
<dbReference type="PROSITE" id="PS51447">
    <property type="entry name" value="FDX_ACB"/>
    <property type="match status" value="1"/>
</dbReference>
<evidence type="ECO:0000256" key="11">
    <source>
        <dbReference type="ARBA" id="ARBA00023128"/>
    </source>
</evidence>
<keyword evidence="20" id="KW-1185">Reference proteome</keyword>
<organism evidence="19 20">
    <name type="scientific">Paragonimus westermani</name>
    <dbReference type="NCBI Taxonomy" id="34504"/>
    <lineage>
        <taxon>Eukaryota</taxon>
        <taxon>Metazoa</taxon>
        <taxon>Spiralia</taxon>
        <taxon>Lophotrochozoa</taxon>
        <taxon>Platyhelminthes</taxon>
        <taxon>Trematoda</taxon>
        <taxon>Digenea</taxon>
        <taxon>Plagiorchiida</taxon>
        <taxon>Troglotremata</taxon>
        <taxon>Troglotrematidae</taxon>
        <taxon>Paragonimus</taxon>
    </lineage>
</organism>
<evidence type="ECO:0000256" key="5">
    <source>
        <dbReference type="ARBA" id="ARBA00022598"/>
    </source>
</evidence>
<dbReference type="PANTHER" id="PTHR11538">
    <property type="entry name" value="PHENYLALANYL-TRNA SYNTHETASE"/>
    <property type="match status" value="1"/>
</dbReference>
<accession>A0A5J4NCZ9</accession>
<dbReference type="Pfam" id="PF01409">
    <property type="entry name" value="tRNA-synt_2d"/>
    <property type="match status" value="2"/>
</dbReference>
<dbReference type="CDD" id="cd00496">
    <property type="entry name" value="PheRS_alpha_core"/>
    <property type="match status" value="1"/>
</dbReference>
<keyword evidence="7" id="KW-0067">ATP-binding</keyword>
<dbReference type="FunFam" id="3.30.70.380:FF:000002">
    <property type="entry name" value="phenylalanine--tRNA ligase, mitochondrial"/>
    <property type="match status" value="1"/>
</dbReference>
<dbReference type="InterPro" id="IPR004530">
    <property type="entry name" value="Phe-tRNA-synth_IIc_mito"/>
</dbReference>
<dbReference type="AlphaFoldDB" id="A0A5J4NCZ9"/>
<evidence type="ECO:0000256" key="12">
    <source>
        <dbReference type="ARBA" id="ARBA00023146"/>
    </source>
</evidence>
<keyword evidence="11" id="KW-0496">Mitochondrion</keyword>
<dbReference type="Pfam" id="PF03147">
    <property type="entry name" value="FDX-ACB"/>
    <property type="match status" value="1"/>
</dbReference>
<dbReference type="GO" id="GO:0006432">
    <property type="term" value="P:phenylalanyl-tRNA aminoacylation"/>
    <property type="evidence" value="ECO:0007669"/>
    <property type="project" value="InterPro"/>
</dbReference>
<evidence type="ECO:0000256" key="15">
    <source>
        <dbReference type="ARBA" id="ARBA00060211"/>
    </source>
</evidence>
<evidence type="ECO:0000256" key="13">
    <source>
        <dbReference type="ARBA" id="ARBA00031194"/>
    </source>
</evidence>
<keyword evidence="8" id="KW-0648">Protein biosynthesis</keyword>
<proteinExistence type="inferred from homology"/>
<dbReference type="InterPro" id="IPR045864">
    <property type="entry name" value="aa-tRNA-synth_II/BPL/LPL"/>
</dbReference>
<comment type="function">
    <text evidence="15">Is responsible for the charging of tRNA(Phe) with phenylalanine in mitochondrial translation. To a lesser extent, also catalyzes direct attachment of m-Tyr (an oxidized version of Phe) to tRNA(Phe), thereby opening the way for delivery of the misacylated tRNA to the ribosome and incorporation of ROS-damaged amino acid into proteins.</text>
</comment>
<dbReference type="SUPFAM" id="SSF55681">
    <property type="entry name" value="Class II aaRS and biotin synthetases"/>
    <property type="match status" value="1"/>
</dbReference>
<dbReference type="EC" id="6.1.1.20" evidence="4"/>
<protein>
    <recommendedName>
        <fullName evidence="16">Phenylalanine--tRNA ligase, mitochondrial</fullName>
        <ecNumber evidence="4">6.1.1.20</ecNumber>
    </recommendedName>
    <alternativeName>
        <fullName evidence="13">Phenylalanyl-tRNA synthetase</fullName>
    </alternativeName>
</protein>
<keyword evidence="5" id="KW-0436">Ligase</keyword>
<dbReference type="Gene3D" id="3.30.70.380">
    <property type="entry name" value="Ferrodoxin-fold anticodon-binding domain"/>
    <property type="match status" value="1"/>
</dbReference>
<evidence type="ECO:0000256" key="1">
    <source>
        <dbReference type="ARBA" id="ARBA00004305"/>
    </source>
</evidence>
<evidence type="ECO:0000259" key="17">
    <source>
        <dbReference type="PROSITE" id="PS50862"/>
    </source>
</evidence>
<evidence type="ECO:0000256" key="9">
    <source>
        <dbReference type="ARBA" id="ARBA00022946"/>
    </source>
</evidence>
<dbReference type="GO" id="GO:0000049">
    <property type="term" value="F:tRNA binding"/>
    <property type="evidence" value="ECO:0007669"/>
    <property type="project" value="InterPro"/>
</dbReference>
<feature type="domain" description="Aminoacyl-transfer RNA synthetases class-II family profile" evidence="17">
    <location>
        <begin position="138"/>
        <end position="445"/>
    </location>
</feature>
<keyword evidence="10" id="KW-0007">Acetylation</keyword>
<comment type="subunit">
    <text evidence="3">Monomer.</text>
</comment>